<evidence type="ECO:0000313" key="1">
    <source>
        <dbReference type="EMBL" id="PWY83640.1"/>
    </source>
</evidence>
<dbReference type="STRING" id="1450535.A0A317WHF7"/>
<dbReference type="AlphaFoldDB" id="A0A317WHF7"/>
<dbReference type="EMBL" id="MSFK01000018">
    <property type="protein sequence ID" value="PWY83640.1"/>
    <property type="molecule type" value="Genomic_DNA"/>
</dbReference>
<feature type="non-terminal residue" evidence="1">
    <location>
        <position position="1"/>
    </location>
</feature>
<organism evidence="1 2">
    <name type="scientific">Aspergillus sclerotioniger CBS 115572</name>
    <dbReference type="NCBI Taxonomy" id="1450535"/>
    <lineage>
        <taxon>Eukaryota</taxon>
        <taxon>Fungi</taxon>
        <taxon>Dikarya</taxon>
        <taxon>Ascomycota</taxon>
        <taxon>Pezizomycotina</taxon>
        <taxon>Eurotiomycetes</taxon>
        <taxon>Eurotiomycetidae</taxon>
        <taxon>Eurotiales</taxon>
        <taxon>Aspergillaceae</taxon>
        <taxon>Aspergillus</taxon>
        <taxon>Aspergillus subgen. Circumdati</taxon>
    </lineage>
</organism>
<evidence type="ECO:0000313" key="2">
    <source>
        <dbReference type="Proteomes" id="UP000246702"/>
    </source>
</evidence>
<dbReference type="SUPFAM" id="SSF51735">
    <property type="entry name" value="NAD(P)-binding Rossmann-fold domains"/>
    <property type="match status" value="1"/>
</dbReference>
<name>A0A317WHF7_9EURO</name>
<keyword evidence="2" id="KW-1185">Reference proteome</keyword>
<dbReference type="Proteomes" id="UP000246702">
    <property type="component" value="Unassembled WGS sequence"/>
</dbReference>
<dbReference type="GeneID" id="37110410"/>
<gene>
    <name evidence="1" type="ORF">BO94DRAFT_468653</name>
</gene>
<dbReference type="RefSeq" id="XP_025466108.1">
    <property type="nucleotide sequence ID" value="XM_025608267.1"/>
</dbReference>
<dbReference type="InterPro" id="IPR036291">
    <property type="entry name" value="NAD(P)-bd_dom_sf"/>
</dbReference>
<proteinExistence type="predicted"/>
<reference evidence="1 2" key="1">
    <citation type="submission" date="2016-12" db="EMBL/GenBank/DDBJ databases">
        <title>The genomes of Aspergillus section Nigri reveals drivers in fungal speciation.</title>
        <authorList>
            <consortium name="DOE Joint Genome Institute"/>
            <person name="Vesth T.C."/>
            <person name="Nybo J."/>
            <person name="Theobald S."/>
            <person name="Brandl J."/>
            <person name="Frisvad J.C."/>
            <person name="Nielsen K.F."/>
            <person name="Lyhne E.K."/>
            <person name="Kogle M.E."/>
            <person name="Kuo A."/>
            <person name="Riley R."/>
            <person name="Clum A."/>
            <person name="Nolan M."/>
            <person name="Lipzen A."/>
            <person name="Salamov A."/>
            <person name="Henrissat B."/>
            <person name="Wiebenga A."/>
            <person name="De Vries R.P."/>
            <person name="Grigoriev I.V."/>
            <person name="Mortensen U.H."/>
            <person name="Andersen M.R."/>
            <person name="Baker S.E."/>
        </authorList>
    </citation>
    <scope>NUCLEOTIDE SEQUENCE [LARGE SCALE GENOMIC DNA]</scope>
    <source>
        <strain evidence="1 2">CBS 115572</strain>
    </source>
</reference>
<protein>
    <submittedName>
        <fullName evidence="1">Uncharacterized protein</fullName>
    </submittedName>
</protein>
<comment type="caution">
    <text evidence="1">The sequence shown here is derived from an EMBL/GenBank/DDBJ whole genome shotgun (WGS) entry which is preliminary data.</text>
</comment>
<accession>A0A317WHF7</accession>
<dbReference type="Gene3D" id="3.40.50.720">
    <property type="entry name" value="NAD(P)-binding Rossmann-like Domain"/>
    <property type="match status" value="1"/>
</dbReference>
<sequence length="134" mass="14587">LGYATSTMTKHVKPEIFEKKIAISARGTMPVLHVSSALIAKQDPRKHKKRRTNGTRSVRRRCIVVFSSVSGLKVAPGMLPCSSFGWAGVVMAKKSYVRANTVCLAWAQTPMMERNLNCGPQLGAIVQALSGFGR</sequence>